<proteinExistence type="predicted"/>
<evidence type="ECO:0000313" key="7">
    <source>
        <dbReference type="EMBL" id="KEP46617.1"/>
    </source>
</evidence>
<evidence type="ECO:0000256" key="4">
    <source>
        <dbReference type="PROSITE-ProRule" id="PRU10141"/>
    </source>
</evidence>
<evidence type="ECO:0000256" key="1">
    <source>
        <dbReference type="ARBA" id="ARBA00012513"/>
    </source>
</evidence>
<dbReference type="SMART" id="SM00220">
    <property type="entry name" value="S_TKc"/>
    <property type="match status" value="1"/>
</dbReference>
<dbReference type="Pfam" id="PF00069">
    <property type="entry name" value="Pkinase"/>
    <property type="match status" value="1"/>
</dbReference>
<keyword evidence="3 4" id="KW-0067">ATP-binding</keyword>
<dbReference type="STRING" id="1423351.A0A074S9A6"/>
<keyword evidence="2 4" id="KW-0547">Nucleotide-binding</keyword>
<accession>A0A074S9A6</accession>
<protein>
    <recommendedName>
        <fullName evidence="1">non-specific serine/threonine protein kinase</fullName>
        <ecNumber evidence="1">2.7.11.1</ecNumber>
    </recommendedName>
</protein>
<evidence type="ECO:0000313" key="8">
    <source>
        <dbReference type="Proteomes" id="UP000027456"/>
    </source>
</evidence>
<dbReference type="AlphaFoldDB" id="A0A074S9A6"/>
<feature type="binding site" evidence="4">
    <location>
        <position position="90"/>
    </location>
    <ligand>
        <name>ATP</name>
        <dbReference type="ChEBI" id="CHEBI:30616"/>
    </ligand>
</feature>
<evidence type="ECO:0000256" key="5">
    <source>
        <dbReference type="SAM" id="MobiDB-lite"/>
    </source>
</evidence>
<comment type="caution">
    <text evidence="7">The sequence shown here is derived from an EMBL/GenBank/DDBJ whole genome shotgun (WGS) entry which is preliminary data.</text>
</comment>
<dbReference type="InterPro" id="IPR008271">
    <property type="entry name" value="Ser/Thr_kinase_AS"/>
</dbReference>
<dbReference type="EMBL" id="AZST01001020">
    <property type="protein sequence ID" value="KEP46617.1"/>
    <property type="molecule type" value="Genomic_DNA"/>
</dbReference>
<dbReference type="HOGENOM" id="CLU_026874_0_0_1"/>
<evidence type="ECO:0000256" key="3">
    <source>
        <dbReference type="ARBA" id="ARBA00022840"/>
    </source>
</evidence>
<dbReference type="PROSITE" id="PS50011">
    <property type="entry name" value="PROTEIN_KINASE_DOM"/>
    <property type="match status" value="1"/>
</dbReference>
<gene>
    <name evidence="7" type="ORF">V565_189470</name>
</gene>
<dbReference type="Gene3D" id="1.10.510.10">
    <property type="entry name" value="Transferase(Phosphotransferase) domain 1"/>
    <property type="match status" value="1"/>
</dbReference>
<dbReference type="PROSITE" id="PS00108">
    <property type="entry name" value="PROTEIN_KINASE_ST"/>
    <property type="match status" value="1"/>
</dbReference>
<dbReference type="Proteomes" id="UP000027456">
    <property type="component" value="Unassembled WGS sequence"/>
</dbReference>
<dbReference type="InterPro" id="IPR050235">
    <property type="entry name" value="CK1_Ser-Thr_kinase"/>
</dbReference>
<dbReference type="GO" id="GO:0005524">
    <property type="term" value="F:ATP binding"/>
    <property type="evidence" value="ECO:0007669"/>
    <property type="project" value="UniProtKB-UniRule"/>
</dbReference>
<dbReference type="SUPFAM" id="SSF56112">
    <property type="entry name" value="Protein kinase-like (PK-like)"/>
    <property type="match status" value="1"/>
</dbReference>
<dbReference type="EC" id="2.7.11.1" evidence="1"/>
<sequence>MTSANTSSKRAYVPSRQPGLEYRATSNQLPTPVARQSQTHGYSPMSRCNVIGHSLEKTTTIRKGIQLGSGGFAHVFRAVQVDTQRVVALKQCRASLRLKRPLLQHEANILKLLSGHRNIPEVYAYGRIQHFELMSMQLLYQSLGDILKEGGPLSVKVVANLADQMMDALQHVHSHGLVHRDIKPNNIMLQNEGSWKLCLIDFGLTRPPSGSRVSTTNTTYEASSSTLERPAYVFGTLPFASLNAHERDSQLTFRDDLESLAYTLLWLLRGSLPWSHYAKCRTRVGRIRQVFAQKKRHTGSTMGVGHPVEFGELVDYARTLLLDEKPDYEGWRRRFQQVESNASDGTSILGPRVPQDSAAPPKPPIEVGQLVLVKLNPAITADGYTIREGHESSFISDPIFDDPEWSTTYRPAVVAEVKWDREIRKYQFLAIAISRKSDSDQGSTIPVIPITASSCSISSTSPAVHIEPAWPFEDSYCYVFRRPTKFYCLPSQEPVYSTWRISPSDCNMLLNAFTPPPDSLTRSRLRNDLKSPDPDIRYDARLQDRDGYCNLYAQVQPLTVTHIKDDSIDWFTRYAWFDECVKVTRYQGLNIGIWWTGAWFPAKYQREEGEVTDSYSEPDYSMWGPQSERRKSITLPAKNEHIGGLGEVLTGLTKIIALEEEPKGQPT</sequence>
<dbReference type="PANTHER" id="PTHR11909">
    <property type="entry name" value="CASEIN KINASE-RELATED"/>
    <property type="match status" value="1"/>
</dbReference>
<keyword evidence="7" id="KW-0418">Kinase</keyword>
<feature type="domain" description="Protein kinase" evidence="6">
    <location>
        <begin position="61"/>
        <end position="429"/>
    </location>
</feature>
<evidence type="ECO:0000259" key="6">
    <source>
        <dbReference type="PROSITE" id="PS50011"/>
    </source>
</evidence>
<dbReference type="OrthoDB" id="5579860at2759"/>
<dbReference type="InterPro" id="IPR017441">
    <property type="entry name" value="Protein_kinase_ATP_BS"/>
</dbReference>
<keyword evidence="8" id="KW-1185">Reference proteome</keyword>
<keyword evidence="7" id="KW-0808">Transferase</keyword>
<dbReference type="GO" id="GO:0004674">
    <property type="term" value="F:protein serine/threonine kinase activity"/>
    <property type="evidence" value="ECO:0007669"/>
    <property type="project" value="UniProtKB-EC"/>
</dbReference>
<reference evidence="7 8" key="1">
    <citation type="submission" date="2013-12" db="EMBL/GenBank/DDBJ databases">
        <authorList>
            <person name="Cubeta M."/>
            <person name="Pakala S."/>
            <person name="Fedorova N."/>
            <person name="Thomas E."/>
            <person name="Dean R."/>
            <person name="Jabaji S."/>
            <person name="Neate S."/>
            <person name="Toda T."/>
            <person name="Tavantzis S."/>
            <person name="Vilgalys R."/>
            <person name="Bharathan N."/>
            <person name="Pakala S."/>
            <person name="Losada L.S."/>
            <person name="Zafar N."/>
            <person name="Nierman W."/>
        </authorList>
    </citation>
    <scope>NUCLEOTIDE SEQUENCE [LARGE SCALE GENOMIC DNA]</scope>
    <source>
        <strain evidence="7 8">123E</strain>
    </source>
</reference>
<feature type="region of interest" description="Disordered" evidence="5">
    <location>
        <begin position="342"/>
        <end position="361"/>
    </location>
</feature>
<dbReference type="PROSITE" id="PS00107">
    <property type="entry name" value="PROTEIN_KINASE_ATP"/>
    <property type="match status" value="1"/>
</dbReference>
<organism evidence="7 8">
    <name type="scientific">Rhizoctonia solani 123E</name>
    <dbReference type="NCBI Taxonomy" id="1423351"/>
    <lineage>
        <taxon>Eukaryota</taxon>
        <taxon>Fungi</taxon>
        <taxon>Dikarya</taxon>
        <taxon>Basidiomycota</taxon>
        <taxon>Agaricomycotina</taxon>
        <taxon>Agaricomycetes</taxon>
        <taxon>Cantharellales</taxon>
        <taxon>Ceratobasidiaceae</taxon>
        <taxon>Rhizoctonia</taxon>
    </lineage>
</organism>
<dbReference type="InterPro" id="IPR000719">
    <property type="entry name" value="Prot_kinase_dom"/>
</dbReference>
<evidence type="ECO:0000256" key="2">
    <source>
        <dbReference type="ARBA" id="ARBA00022741"/>
    </source>
</evidence>
<dbReference type="InterPro" id="IPR011009">
    <property type="entry name" value="Kinase-like_dom_sf"/>
</dbReference>
<name>A0A074S9A6_9AGAM</name>